<dbReference type="Proteomes" id="UP000600877">
    <property type="component" value="Unassembled WGS sequence"/>
</dbReference>
<comment type="caution">
    <text evidence="1">The sequence shown here is derived from an EMBL/GenBank/DDBJ whole genome shotgun (WGS) entry which is preliminary data.</text>
</comment>
<name>A0ABQ2YLQ7_9NEIS</name>
<dbReference type="Gene3D" id="1.10.443.10">
    <property type="entry name" value="Intergrase catalytic core"/>
    <property type="match status" value="1"/>
</dbReference>
<keyword evidence="2" id="KW-1185">Reference proteome</keyword>
<organism evidence="1 2">
    <name type="scientific">Vogesella alkaliphila</name>
    <dbReference type="NCBI Taxonomy" id="1193621"/>
    <lineage>
        <taxon>Bacteria</taxon>
        <taxon>Pseudomonadati</taxon>
        <taxon>Pseudomonadota</taxon>
        <taxon>Betaproteobacteria</taxon>
        <taxon>Neisseriales</taxon>
        <taxon>Chromobacteriaceae</taxon>
        <taxon>Vogesella</taxon>
    </lineage>
</organism>
<evidence type="ECO:0000313" key="1">
    <source>
        <dbReference type="EMBL" id="GGX85505.1"/>
    </source>
</evidence>
<accession>A0ABQ2YLQ7</accession>
<dbReference type="InterPro" id="IPR013762">
    <property type="entry name" value="Integrase-like_cat_sf"/>
</dbReference>
<protein>
    <submittedName>
        <fullName evidence="1">Integrase</fullName>
    </submittedName>
</protein>
<gene>
    <name evidence="1" type="ORF">GCM10011290_11440</name>
</gene>
<proteinExistence type="predicted"/>
<dbReference type="RefSeq" id="WP_189373190.1">
    <property type="nucleotide sequence ID" value="NZ_BMYW01000003.1"/>
</dbReference>
<dbReference type="EMBL" id="BMYW01000003">
    <property type="protein sequence ID" value="GGX85505.1"/>
    <property type="molecule type" value="Genomic_DNA"/>
</dbReference>
<reference evidence="2" key="1">
    <citation type="journal article" date="2019" name="Int. J. Syst. Evol. Microbiol.">
        <title>The Global Catalogue of Microorganisms (GCM) 10K type strain sequencing project: providing services to taxonomists for standard genome sequencing and annotation.</title>
        <authorList>
            <consortium name="The Broad Institute Genomics Platform"/>
            <consortium name="The Broad Institute Genome Sequencing Center for Infectious Disease"/>
            <person name="Wu L."/>
            <person name="Ma J."/>
        </authorList>
    </citation>
    <scope>NUCLEOTIDE SEQUENCE [LARGE SCALE GENOMIC DNA]</scope>
    <source>
        <strain evidence="2">KCTC 32041</strain>
    </source>
</reference>
<evidence type="ECO:0000313" key="2">
    <source>
        <dbReference type="Proteomes" id="UP000600877"/>
    </source>
</evidence>
<sequence>MNIVFEPKLDLPVGSILPDIYDGSPGTLPPDDFVVSRNRDGSVASTYGQLAWDLSAYHPEGQPNTLNFCYWNSGEFTDARKQLTHEIRYLIFILIWVRHGAPLSLGTLQNYLTIIRALAKYAEDVSCQIRDILIDEKHLWIFIETRCSGWAIQALGSLLPSLARLGNEHLGFNIVGDTQLKTIRMLGQQYRTTLKQHAPIPTRIYSRIITLLLQELTEWEAVSDDVLSILNACGKDPRLGRSSLKQVQIAKKQGVEKSLLPNFSQIASISCLNYFAAKSRHPNLKNLSALICEIQTAIKLTIQTFTGMRDDEALSLPYHCLEETVINGKSHYIVLGRTTKLNNGRVKRTHWVTNHDGYRAIKLAQQIADTIFGVFGVTPQKTEGRTTDHPLFVSVAYLAFAGGTLKPEGNRFRTGSIFLERMKALRKRLEPIIEDADIRELEHIDPHRAWRSEEKFQLGKPWLFTSHQLRRSLALYAQRSGFVSLPSLRRQLQHITNEMSRYYAKGSSFAENFIGDDKEHFGLEWQQAQPESAALSYVLNVLLSNDILFGGHANWVEHRLKDSEGVLLADRETTLRRFRKGEISYRETPIGGCTKVGECDQPALNWLHVDCLRDNCRNLVGNLTKLERVIAAQDKMVKALDLSTIEYRTEKADLELLVAARDAVLQAQ</sequence>